<keyword evidence="1" id="KW-0001">2Fe-2S</keyword>
<dbReference type="SUPFAM" id="SSF47741">
    <property type="entry name" value="CO dehydrogenase ISP C-domain like"/>
    <property type="match status" value="1"/>
</dbReference>
<dbReference type="PROSITE" id="PS51085">
    <property type="entry name" value="2FE2S_FER_2"/>
    <property type="match status" value="1"/>
</dbReference>
<keyword evidence="8" id="KW-1185">Reference proteome</keyword>
<evidence type="ECO:0000313" key="8">
    <source>
        <dbReference type="Proteomes" id="UP001623661"/>
    </source>
</evidence>
<dbReference type="InterPro" id="IPR036010">
    <property type="entry name" value="2Fe-2S_ferredoxin-like_sf"/>
</dbReference>
<dbReference type="InterPro" id="IPR001041">
    <property type="entry name" value="2Fe-2S_ferredoxin-type"/>
</dbReference>
<dbReference type="InterPro" id="IPR036884">
    <property type="entry name" value="2Fe-2S-bd_dom_sf"/>
</dbReference>
<dbReference type="InterPro" id="IPR006058">
    <property type="entry name" value="2Fe2S_fd_BS"/>
</dbReference>
<keyword evidence="2" id="KW-0479">Metal-binding</keyword>
<protein>
    <submittedName>
        <fullName evidence="7">(2Fe-2S)-binding protein</fullName>
    </submittedName>
</protein>
<dbReference type="Gene3D" id="3.10.20.30">
    <property type="match status" value="1"/>
</dbReference>
<evidence type="ECO:0000256" key="3">
    <source>
        <dbReference type="ARBA" id="ARBA00023002"/>
    </source>
</evidence>
<proteinExistence type="predicted"/>
<evidence type="ECO:0000256" key="5">
    <source>
        <dbReference type="ARBA" id="ARBA00023014"/>
    </source>
</evidence>
<evidence type="ECO:0000256" key="4">
    <source>
        <dbReference type="ARBA" id="ARBA00023004"/>
    </source>
</evidence>
<accession>A0ABW8TRC0</accession>
<name>A0ABW8TRC0_9CLOT</name>
<dbReference type="Pfam" id="PF01799">
    <property type="entry name" value="Fer2_2"/>
    <property type="match status" value="1"/>
</dbReference>
<keyword evidence="4" id="KW-0408">Iron</keyword>
<sequence>MKEKIHLYVNGEEVFAEVAPNKTLLYLIREELGLTGTKEGCGAGECGACTVILNGKAVNSCLVMALEAAEGEVFTIEGEAMNGELSVLQKSFIKHNGLQCGFCTPGMVMSARALLNRNSSPSREEIIEAMQGNLCRCTGYESIIESVEEAMQGEADIVNLYALDMKAKGE</sequence>
<organism evidence="7 8">
    <name type="scientific">Candidatus Clostridium radicumherbarum</name>
    <dbReference type="NCBI Taxonomy" id="3381662"/>
    <lineage>
        <taxon>Bacteria</taxon>
        <taxon>Bacillati</taxon>
        <taxon>Bacillota</taxon>
        <taxon>Clostridia</taxon>
        <taxon>Eubacteriales</taxon>
        <taxon>Clostridiaceae</taxon>
        <taxon>Clostridium</taxon>
    </lineage>
</organism>
<keyword evidence="5" id="KW-0411">Iron-sulfur</keyword>
<evidence type="ECO:0000313" key="7">
    <source>
        <dbReference type="EMBL" id="MFL0267535.1"/>
    </source>
</evidence>
<dbReference type="PROSITE" id="PS00197">
    <property type="entry name" value="2FE2S_FER_1"/>
    <property type="match status" value="1"/>
</dbReference>
<dbReference type="Proteomes" id="UP001623661">
    <property type="component" value="Unassembled WGS sequence"/>
</dbReference>
<dbReference type="EMBL" id="JBJHZY010000001">
    <property type="protein sequence ID" value="MFL0267535.1"/>
    <property type="molecule type" value="Genomic_DNA"/>
</dbReference>
<dbReference type="InterPro" id="IPR002888">
    <property type="entry name" value="2Fe-2S-bd"/>
</dbReference>
<evidence type="ECO:0000256" key="1">
    <source>
        <dbReference type="ARBA" id="ARBA00022714"/>
    </source>
</evidence>
<dbReference type="PANTHER" id="PTHR44379:SF5">
    <property type="entry name" value="OXIDOREDUCTASE WITH IRON-SULFUR SUBUNIT"/>
    <property type="match status" value="1"/>
</dbReference>
<comment type="caution">
    <text evidence="7">The sequence shown here is derived from an EMBL/GenBank/DDBJ whole genome shotgun (WGS) entry which is preliminary data.</text>
</comment>
<dbReference type="PANTHER" id="PTHR44379">
    <property type="entry name" value="OXIDOREDUCTASE WITH IRON-SULFUR SUBUNIT"/>
    <property type="match status" value="1"/>
</dbReference>
<dbReference type="CDD" id="cd00207">
    <property type="entry name" value="fer2"/>
    <property type="match status" value="1"/>
</dbReference>
<dbReference type="InterPro" id="IPR012675">
    <property type="entry name" value="Beta-grasp_dom_sf"/>
</dbReference>
<keyword evidence="3" id="KW-0560">Oxidoreductase</keyword>
<dbReference type="RefSeq" id="WP_406764135.1">
    <property type="nucleotide sequence ID" value="NZ_JBJHZY010000001.1"/>
</dbReference>
<dbReference type="Gene3D" id="1.10.150.120">
    <property type="entry name" value="[2Fe-2S]-binding domain"/>
    <property type="match status" value="1"/>
</dbReference>
<dbReference type="InterPro" id="IPR051452">
    <property type="entry name" value="Diverse_Oxidoreductases"/>
</dbReference>
<reference evidence="7 8" key="1">
    <citation type="submission" date="2024-11" db="EMBL/GenBank/DDBJ databases">
        <authorList>
            <person name="Heng Y.C."/>
            <person name="Lim A.C.H."/>
            <person name="Lee J.K.Y."/>
            <person name="Kittelmann S."/>
        </authorList>
    </citation>
    <scope>NUCLEOTIDE SEQUENCE [LARGE SCALE GENOMIC DNA]</scope>
    <source>
        <strain evidence="7 8">WILCCON 0202</strain>
    </source>
</reference>
<evidence type="ECO:0000259" key="6">
    <source>
        <dbReference type="PROSITE" id="PS51085"/>
    </source>
</evidence>
<dbReference type="Pfam" id="PF00111">
    <property type="entry name" value="Fer2"/>
    <property type="match status" value="1"/>
</dbReference>
<feature type="domain" description="2Fe-2S ferredoxin-type" evidence="6">
    <location>
        <begin position="3"/>
        <end position="79"/>
    </location>
</feature>
<dbReference type="SUPFAM" id="SSF54292">
    <property type="entry name" value="2Fe-2S ferredoxin-like"/>
    <property type="match status" value="1"/>
</dbReference>
<gene>
    <name evidence="7" type="ORF">ACJDUH_05410</name>
</gene>
<evidence type="ECO:0000256" key="2">
    <source>
        <dbReference type="ARBA" id="ARBA00022723"/>
    </source>
</evidence>